<sequence length="98" mass="10880">MANLGLHVLIATADTLIRDAITLSKVCCFQAISKKCNMMEHALAEEPELVPRSGRPITWLGQQDKAPKPRKVIIVASSENTRKRQLCKPQQAKESILT</sequence>
<accession>B9SXW4</accession>
<name>B9SXW4_RICCO</name>
<dbReference type="EMBL" id="EQ974235">
    <property type="protein sequence ID" value="EEF31546.1"/>
    <property type="molecule type" value="Genomic_DNA"/>
</dbReference>
<reference evidence="2" key="1">
    <citation type="journal article" date="2010" name="Nat. Biotechnol.">
        <title>Draft genome sequence of the oilseed species Ricinus communis.</title>
        <authorList>
            <person name="Chan A.P."/>
            <person name="Crabtree J."/>
            <person name="Zhao Q."/>
            <person name="Lorenzi H."/>
            <person name="Orvis J."/>
            <person name="Puiu D."/>
            <person name="Melake-Berhan A."/>
            <person name="Jones K.M."/>
            <person name="Redman J."/>
            <person name="Chen G."/>
            <person name="Cahoon E.B."/>
            <person name="Gedil M."/>
            <person name="Stanke M."/>
            <person name="Haas B.J."/>
            <person name="Wortman J.R."/>
            <person name="Fraser-Liggett C.M."/>
            <person name="Ravel J."/>
            <person name="Rabinowicz P.D."/>
        </authorList>
    </citation>
    <scope>NUCLEOTIDE SEQUENCE [LARGE SCALE GENOMIC DNA]</scope>
    <source>
        <strain evidence="2">cv. Hale</strain>
    </source>
</reference>
<organism evidence="1 2">
    <name type="scientific">Ricinus communis</name>
    <name type="common">Castor bean</name>
    <dbReference type="NCBI Taxonomy" id="3988"/>
    <lineage>
        <taxon>Eukaryota</taxon>
        <taxon>Viridiplantae</taxon>
        <taxon>Streptophyta</taxon>
        <taxon>Embryophyta</taxon>
        <taxon>Tracheophyta</taxon>
        <taxon>Spermatophyta</taxon>
        <taxon>Magnoliopsida</taxon>
        <taxon>eudicotyledons</taxon>
        <taxon>Gunneridae</taxon>
        <taxon>Pentapetalae</taxon>
        <taxon>rosids</taxon>
        <taxon>fabids</taxon>
        <taxon>Malpighiales</taxon>
        <taxon>Euphorbiaceae</taxon>
        <taxon>Acalyphoideae</taxon>
        <taxon>Acalypheae</taxon>
        <taxon>Ricinus</taxon>
    </lineage>
</organism>
<proteinExistence type="predicted"/>
<dbReference type="AlphaFoldDB" id="B9SXW4"/>
<gene>
    <name evidence="1" type="ORF">RCOM_0974130</name>
</gene>
<protein>
    <submittedName>
        <fullName evidence="1">Uncharacterized protein</fullName>
    </submittedName>
</protein>
<dbReference type="InParanoid" id="B9SXW4"/>
<evidence type="ECO:0000313" key="1">
    <source>
        <dbReference type="EMBL" id="EEF31546.1"/>
    </source>
</evidence>
<keyword evidence="2" id="KW-1185">Reference proteome</keyword>
<evidence type="ECO:0000313" key="2">
    <source>
        <dbReference type="Proteomes" id="UP000008311"/>
    </source>
</evidence>
<dbReference type="Proteomes" id="UP000008311">
    <property type="component" value="Unassembled WGS sequence"/>
</dbReference>